<dbReference type="PANTHER" id="PTHR33693">
    <property type="entry name" value="TYPE-5 URACIL-DNA GLYCOSYLASE"/>
    <property type="match status" value="1"/>
</dbReference>
<keyword evidence="10" id="KW-0411">Iron-sulfur</keyword>
<comment type="catalytic activity">
    <reaction evidence="1">
        <text>Hydrolyzes single-stranded DNA or mismatched double-stranded DNA and polynucleotides, releasing free uracil.</text>
        <dbReference type="EC" id="3.2.2.27"/>
    </reaction>
</comment>
<dbReference type="SMART" id="SM00987">
    <property type="entry name" value="UreE_C"/>
    <property type="match status" value="1"/>
</dbReference>
<evidence type="ECO:0000259" key="12">
    <source>
        <dbReference type="SMART" id="SM00986"/>
    </source>
</evidence>
<accession>A0ABM7WQ63</accession>
<dbReference type="InterPro" id="IPR005122">
    <property type="entry name" value="Uracil-DNA_glycosylase-like"/>
</dbReference>
<name>A0ABM7WQ63_9BACT</name>
<evidence type="ECO:0000256" key="8">
    <source>
        <dbReference type="ARBA" id="ARBA00022801"/>
    </source>
</evidence>
<keyword evidence="8" id="KW-0378">Hydrolase</keyword>
<proteinExistence type="inferred from homology"/>
<evidence type="ECO:0000256" key="3">
    <source>
        <dbReference type="ARBA" id="ARBA00012030"/>
    </source>
</evidence>
<evidence type="ECO:0000256" key="7">
    <source>
        <dbReference type="ARBA" id="ARBA00022763"/>
    </source>
</evidence>
<dbReference type="SMART" id="SM00986">
    <property type="entry name" value="UDG"/>
    <property type="match status" value="1"/>
</dbReference>
<dbReference type="EC" id="3.2.2.27" evidence="3"/>
<evidence type="ECO:0000256" key="4">
    <source>
        <dbReference type="ARBA" id="ARBA00019403"/>
    </source>
</evidence>
<keyword evidence="11" id="KW-0234">DNA repair</keyword>
<dbReference type="SUPFAM" id="SSF52141">
    <property type="entry name" value="Uracil-DNA glycosylase-like"/>
    <property type="match status" value="1"/>
</dbReference>
<dbReference type="PANTHER" id="PTHR33693:SF1">
    <property type="entry name" value="TYPE-4 URACIL-DNA GLYCOSYLASE"/>
    <property type="match status" value="1"/>
</dbReference>
<keyword evidence="14" id="KW-1185">Reference proteome</keyword>
<evidence type="ECO:0000313" key="13">
    <source>
        <dbReference type="EMBL" id="BDG01600.1"/>
    </source>
</evidence>
<dbReference type="InterPro" id="IPR051536">
    <property type="entry name" value="UDG_Type-4/5"/>
</dbReference>
<evidence type="ECO:0000256" key="2">
    <source>
        <dbReference type="ARBA" id="ARBA00006521"/>
    </source>
</evidence>
<evidence type="ECO:0000256" key="10">
    <source>
        <dbReference type="ARBA" id="ARBA00023014"/>
    </source>
</evidence>
<dbReference type="Pfam" id="PF03167">
    <property type="entry name" value="UDG"/>
    <property type="match status" value="1"/>
</dbReference>
<protein>
    <recommendedName>
        <fullName evidence="4">Type-4 uracil-DNA glycosylase</fullName>
        <ecNumber evidence="3">3.2.2.27</ecNumber>
    </recommendedName>
</protein>
<keyword evidence="5" id="KW-0004">4Fe-4S</keyword>
<evidence type="ECO:0000256" key="11">
    <source>
        <dbReference type="ARBA" id="ARBA00023204"/>
    </source>
</evidence>
<evidence type="ECO:0000256" key="5">
    <source>
        <dbReference type="ARBA" id="ARBA00022485"/>
    </source>
</evidence>
<comment type="similarity">
    <text evidence="2">Belongs to the uracil-DNA glycosylase (UDG) superfamily. Type 4 (UDGa) family.</text>
</comment>
<sequence>MSDDVHDPKDALAEAAAEMIRHLAWLEAAGVREVPPPAVIQQVAPVPHARPAEGAAGRAIATAAPRAGAPDGDVAPATPAVASPVPAAAAPGSAVAGRGAYALSDKGCGSDALLGVRGEIGACTRCKLARGRTNLVFGVGNPRASLVFVGEGPGEDEDLSGEPFVGKAGQLLTKMIEAMGFRREDVYIANVVKCRPPGNRNPEPDEIDACEPFLRAQLAAIDPRVIVALGKFAAHTLLRETTPISKLRGRWREYAGVKLMPTFHPAYLLRSPEEKKKAWEDLQLVMKELGKPVPGR</sequence>
<gene>
    <name evidence="13" type="ORF">AMOR_05960</name>
</gene>
<evidence type="ECO:0000256" key="6">
    <source>
        <dbReference type="ARBA" id="ARBA00022723"/>
    </source>
</evidence>
<evidence type="ECO:0000313" key="14">
    <source>
        <dbReference type="Proteomes" id="UP001162891"/>
    </source>
</evidence>
<dbReference type="NCBIfam" id="TIGR00758">
    <property type="entry name" value="UDG_fam4"/>
    <property type="match status" value="1"/>
</dbReference>
<dbReference type="Proteomes" id="UP001162891">
    <property type="component" value="Chromosome"/>
</dbReference>
<evidence type="ECO:0000256" key="1">
    <source>
        <dbReference type="ARBA" id="ARBA00001400"/>
    </source>
</evidence>
<dbReference type="Gene3D" id="3.40.470.10">
    <property type="entry name" value="Uracil-DNA glycosylase-like domain"/>
    <property type="match status" value="1"/>
</dbReference>
<keyword evidence="7" id="KW-0227">DNA damage</keyword>
<keyword evidence="6" id="KW-0479">Metal-binding</keyword>
<dbReference type="InterPro" id="IPR005273">
    <property type="entry name" value="Ura-DNA_glyco_family4"/>
</dbReference>
<dbReference type="EMBL" id="AP025591">
    <property type="protein sequence ID" value="BDG01600.1"/>
    <property type="molecule type" value="Genomic_DNA"/>
</dbReference>
<dbReference type="RefSeq" id="WP_248358286.1">
    <property type="nucleotide sequence ID" value="NZ_AP025591.1"/>
</dbReference>
<dbReference type="InterPro" id="IPR036895">
    <property type="entry name" value="Uracil-DNA_glycosylase-like_sf"/>
</dbReference>
<feature type="domain" description="Uracil-DNA glycosylase-like" evidence="12">
    <location>
        <begin position="137"/>
        <end position="283"/>
    </location>
</feature>
<reference evidence="14" key="1">
    <citation type="journal article" date="2022" name="Int. J. Syst. Evol. Microbiol.">
        <title>Anaeromyxobacter oryzae sp. nov., Anaeromyxobacter diazotrophicus sp. nov. and Anaeromyxobacter paludicola sp. nov., isolated from paddy soils.</title>
        <authorList>
            <person name="Itoh H."/>
            <person name="Xu Z."/>
            <person name="Mise K."/>
            <person name="Masuda Y."/>
            <person name="Ushijima N."/>
            <person name="Hayakawa C."/>
            <person name="Shiratori Y."/>
            <person name="Senoo K."/>
        </authorList>
    </citation>
    <scope>NUCLEOTIDE SEQUENCE [LARGE SCALE GENOMIC DNA]</scope>
    <source>
        <strain evidence="14">Red232</strain>
    </source>
</reference>
<dbReference type="CDD" id="cd10030">
    <property type="entry name" value="UDG-F4_TTUDGA_SPO1dp_like"/>
    <property type="match status" value="1"/>
</dbReference>
<organism evidence="13 14">
    <name type="scientific">Anaeromyxobacter oryzae</name>
    <dbReference type="NCBI Taxonomy" id="2918170"/>
    <lineage>
        <taxon>Bacteria</taxon>
        <taxon>Pseudomonadati</taxon>
        <taxon>Myxococcota</taxon>
        <taxon>Myxococcia</taxon>
        <taxon>Myxococcales</taxon>
        <taxon>Cystobacterineae</taxon>
        <taxon>Anaeromyxobacteraceae</taxon>
        <taxon>Anaeromyxobacter</taxon>
    </lineage>
</organism>
<keyword evidence="9" id="KW-0408">Iron</keyword>
<evidence type="ECO:0000256" key="9">
    <source>
        <dbReference type="ARBA" id="ARBA00023004"/>
    </source>
</evidence>